<feature type="domain" description="Beta-lactamase-related" evidence="2">
    <location>
        <begin position="48"/>
        <end position="324"/>
    </location>
</feature>
<dbReference type="PANTHER" id="PTHR43283">
    <property type="entry name" value="BETA-LACTAMASE-RELATED"/>
    <property type="match status" value="1"/>
</dbReference>
<dbReference type="KEGG" id="lxl:KDY119_02281"/>
<evidence type="ECO:0000313" key="4">
    <source>
        <dbReference type="Proteomes" id="UP000326702"/>
    </source>
</evidence>
<dbReference type="Gene3D" id="3.40.710.10">
    <property type="entry name" value="DD-peptidase/beta-lactamase superfamily"/>
    <property type="match status" value="1"/>
</dbReference>
<dbReference type="RefSeq" id="WP_227994314.1">
    <property type="nucleotide sequence ID" value="NZ_BAABIH010000017.1"/>
</dbReference>
<evidence type="ECO:0000313" key="3">
    <source>
        <dbReference type="EMBL" id="QFU98762.1"/>
    </source>
</evidence>
<dbReference type="Proteomes" id="UP000326702">
    <property type="component" value="Chromosome"/>
</dbReference>
<reference evidence="3 4" key="1">
    <citation type="submission" date="2019-10" db="EMBL/GenBank/DDBJ databases">
        <title>Genome sequence of Luteimicrobium xylanilyticum HY-24.</title>
        <authorList>
            <person name="Kim D.Y."/>
            <person name="Park H.-Y."/>
        </authorList>
    </citation>
    <scope>NUCLEOTIDE SEQUENCE [LARGE SCALE GENOMIC DNA]</scope>
    <source>
        <strain evidence="3 4">HY-24</strain>
    </source>
</reference>
<sequence length="492" mass="52255">MHSDIAVRPSGASALPTATPSVTGTDAAGILRFVRALEASPTQEPHGLVVLRHGRLIAQGWWAPYAPLRRHLLYSLSKSFTSAATGLAVAEGLVRLDAPVLTYFPELDDEITDARTRRMLVRHVASMASGHTRDTFDEAFADPDVDPVHAFLRIPPDQEPGSVFAYNQPATYTLGAIVQRVTGGSLLAYLRPRLLDPLGIGPLGWQERGGRQIAFTGLFAPTDAVARLGQLLLQRGRWGDRQLLPEEWVDAATSVQVPTPRPFGGPGEAEANPDDSDWQQGYGFQHWLSRHGFRGDGAYGQFCLVLPEHDAVVAITSQTADMQETLDLAWEHLLPAFAGPGPAQADGELAAHLAASALPPLDLPALPDDGAWAGTTFRPEGGACAVQPSLTQVRLDAGLRLTLVDRGGDVAAAVSPGTPGWTVTEGVVPVATSGGADGAGRLRVEVAFLEAPHRLELVLDRAAGTFAAGWSNEPLRFATTPLRALATPDARG</sequence>
<dbReference type="Pfam" id="PF00144">
    <property type="entry name" value="Beta-lactamase"/>
    <property type="match status" value="1"/>
</dbReference>
<feature type="region of interest" description="Disordered" evidence="1">
    <location>
        <begin position="1"/>
        <end position="20"/>
    </location>
</feature>
<keyword evidence="3" id="KW-0121">Carboxypeptidase</keyword>
<dbReference type="InterPro" id="IPR001466">
    <property type="entry name" value="Beta-lactam-related"/>
</dbReference>
<name>A0A5P9QCE2_9MICO</name>
<dbReference type="InterPro" id="IPR050789">
    <property type="entry name" value="Diverse_Enzym_Activities"/>
</dbReference>
<dbReference type="EC" id="3.4.16.4" evidence="3"/>
<organism evidence="3 4">
    <name type="scientific">Luteimicrobium xylanilyticum</name>
    <dbReference type="NCBI Taxonomy" id="1133546"/>
    <lineage>
        <taxon>Bacteria</taxon>
        <taxon>Bacillati</taxon>
        <taxon>Actinomycetota</taxon>
        <taxon>Actinomycetes</taxon>
        <taxon>Micrococcales</taxon>
        <taxon>Luteimicrobium</taxon>
    </lineage>
</organism>
<keyword evidence="3" id="KW-0378">Hydrolase</keyword>
<evidence type="ECO:0000259" key="2">
    <source>
        <dbReference type="Pfam" id="PF00144"/>
    </source>
</evidence>
<gene>
    <name evidence="3" type="ORF">KDY119_02281</name>
</gene>
<keyword evidence="4" id="KW-1185">Reference proteome</keyword>
<accession>A0A5P9QCE2</accession>
<proteinExistence type="predicted"/>
<dbReference type="InterPro" id="IPR012338">
    <property type="entry name" value="Beta-lactam/transpept-like"/>
</dbReference>
<protein>
    <submittedName>
        <fullName evidence="3">Serine-type D-Ala-D-Ala carboxypeptidase</fullName>
        <ecNumber evidence="3">3.4.16.4</ecNumber>
    </submittedName>
</protein>
<keyword evidence="3" id="KW-0645">Protease</keyword>
<dbReference type="SUPFAM" id="SSF56601">
    <property type="entry name" value="beta-lactamase/transpeptidase-like"/>
    <property type="match status" value="1"/>
</dbReference>
<dbReference type="PANTHER" id="PTHR43283:SF7">
    <property type="entry name" value="BETA-LACTAMASE-RELATED DOMAIN-CONTAINING PROTEIN"/>
    <property type="match status" value="1"/>
</dbReference>
<evidence type="ECO:0000256" key="1">
    <source>
        <dbReference type="SAM" id="MobiDB-lite"/>
    </source>
</evidence>
<dbReference type="EMBL" id="CP045529">
    <property type="protein sequence ID" value="QFU98762.1"/>
    <property type="molecule type" value="Genomic_DNA"/>
</dbReference>
<dbReference type="AlphaFoldDB" id="A0A5P9QCE2"/>
<dbReference type="GO" id="GO:0009002">
    <property type="term" value="F:serine-type D-Ala-D-Ala carboxypeptidase activity"/>
    <property type="evidence" value="ECO:0007669"/>
    <property type="project" value="UniProtKB-EC"/>
</dbReference>